<dbReference type="AlphaFoldDB" id="A0A642UTR8"/>
<reference evidence="1 2" key="1">
    <citation type="submission" date="2019-07" db="EMBL/GenBank/DDBJ databases">
        <title>Genome assembly of two rare yeast pathogens: Diutina rugosa and Trichomonascus ciferrii.</title>
        <authorList>
            <person name="Mixao V."/>
            <person name="Saus E."/>
            <person name="Hansen A."/>
            <person name="Lass-Flor C."/>
            <person name="Gabaldon T."/>
        </authorList>
    </citation>
    <scope>NUCLEOTIDE SEQUENCE [LARGE SCALE GENOMIC DNA]</scope>
    <source>
        <strain evidence="1 2">CBS 613</strain>
    </source>
</reference>
<dbReference type="Proteomes" id="UP000449547">
    <property type="component" value="Unassembled WGS sequence"/>
</dbReference>
<protein>
    <submittedName>
        <fullName evidence="1">Uncharacterized protein</fullName>
    </submittedName>
</protein>
<name>A0A642UTR8_DIURU</name>
<dbReference type="VEuPathDB" id="FungiDB:DIURU_003151"/>
<dbReference type="GeneID" id="54781802"/>
<proteinExistence type="predicted"/>
<keyword evidence="2" id="KW-1185">Reference proteome</keyword>
<sequence length="180" mass="20546">MGLDKVRFWASKVVLKGCTFTQTPEIEARVLETQNSLKSVDSIICRELQRTATERIPNMEKKLNVTGVQNQVVDLSTGYDNLKALSVRYHMEGSSFFEPLTKLRQLVIPKSVEKLEFVSKVEWEVDVEPGQLKWLKWCSQHTGDLASKVMLDSAQRVGPYLACRSDMLRMKRPPSPSKCR</sequence>
<dbReference type="RefSeq" id="XP_034012060.1">
    <property type="nucleotide sequence ID" value="XM_034155882.1"/>
</dbReference>
<gene>
    <name evidence="1" type="ORF">DIURU_003151</name>
</gene>
<comment type="caution">
    <text evidence="1">The sequence shown here is derived from an EMBL/GenBank/DDBJ whole genome shotgun (WGS) entry which is preliminary data.</text>
</comment>
<organism evidence="1 2">
    <name type="scientific">Diutina rugosa</name>
    <name type="common">Yeast</name>
    <name type="synonym">Candida rugosa</name>
    <dbReference type="NCBI Taxonomy" id="5481"/>
    <lineage>
        <taxon>Eukaryota</taxon>
        <taxon>Fungi</taxon>
        <taxon>Dikarya</taxon>
        <taxon>Ascomycota</taxon>
        <taxon>Saccharomycotina</taxon>
        <taxon>Pichiomycetes</taxon>
        <taxon>Debaryomycetaceae</taxon>
        <taxon>Diutina</taxon>
    </lineage>
</organism>
<dbReference type="EMBL" id="SWFT01000101">
    <property type="protein sequence ID" value="KAA8901623.1"/>
    <property type="molecule type" value="Genomic_DNA"/>
</dbReference>
<accession>A0A642UTR8</accession>
<evidence type="ECO:0000313" key="1">
    <source>
        <dbReference type="EMBL" id="KAA8901623.1"/>
    </source>
</evidence>
<evidence type="ECO:0000313" key="2">
    <source>
        <dbReference type="Proteomes" id="UP000449547"/>
    </source>
</evidence>